<name>A0A4R3L1Y9_9GAMM</name>
<evidence type="ECO:0000256" key="1">
    <source>
        <dbReference type="SAM" id="SignalP"/>
    </source>
</evidence>
<feature type="chain" id="PRO_5021014033" description="Outer membrane lipoprotein-sorting protein" evidence="1">
    <location>
        <begin position="22"/>
        <end position="201"/>
    </location>
</feature>
<keyword evidence="1" id="KW-0732">Signal</keyword>
<dbReference type="AlphaFoldDB" id="A0A4R3L1Y9"/>
<proteinExistence type="predicted"/>
<dbReference type="RefSeq" id="WP_132577698.1">
    <property type="nucleotide sequence ID" value="NZ_JBHLWF010000076.1"/>
</dbReference>
<reference evidence="2 3" key="1">
    <citation type="submission" date="2019-03" db="EMBL/GenBank/DDBJ databases">
        <title>Genomic Encyclopedia of Type Strains, Phase IV (KMG-IV): sequencing the most valuable type-strain genomes for metagenomic binning, comparative biology and taxonomic classification.</title>
        <authorList>
            <person name="Goeker M."/>
        </authorList>
    </citation>
    <scope>NUCLEOTIDE SEQUENCE [LARGE SCALE GENOMIC DNA]</scope>
    <source>
        <strain evidence="2 3">DSM 21944</strain>
    </source>
</reference>
<dbReference type="EMBL" id="SMAF01000033">
    <property type="protein sequence ID" value="TCS92616.1"/>
    <property type="molecule type" value="Genomic_DNA"/>
</dbReference>
<keyword evidence="3" id="KW-1185">Reference proteome</keyword>
<protein>
    <recommendedName>
        <fullName evidence="4">Outer membrane lipoprotein-sorting protein</fullName>
    </recommendedName>
</protein>
<evidence type="ECO:0000313" key="3">
    <source>
        <dbReference type="Proteomes" id="UP000294599"/>
    </source>
</evidence>
<evidence type="ECO:0000313" key="2">
    <source>
        <dbReference type="EMBL" id="TCS92616.1"/>
    </source>
</evidence>
<accession>A0A4R3L1Y9</accession>
<evidence type="ECO:0008006" key="4">
    <source>
        <dbReference type="Google" id="ProtNLM"/>
    </source>
</evidence>
<dbReference type="Proteomes" id="UP000294599">
    <property type="component" value="Unassembled WGS sequence"/>
</dbReference>
<feature type="signal peptide" evidence="1">
    <location>
        <begin position="1"/>
        <end position="21"/>
    </location>
</feature>
<sequence>MTIRAPLTLLLTLMVAAPVTASRRDEVHARHVEQARQLRQFYLDRGFMATLPDARDGRALGVAGARRSTFGLSGAPSISGELRIERLEGRMRLSLLRTRDALKYGRTARVSGTASVTQGRLLVYSRMTADPWNMARALLDTASSRPPPEDFRLEGWTVTEIPAGQTMAFNAQLLTMGGDYMLVLEAPDGVAEGIRLVLDGR</sequence>
<comment type="caution">
    <text evidence="2">The sequence shown here is derived from an EMBL/GenBank/DDBJ whole genome shotgun (WGS) entry which is preliminary data.</text>
</comment>
<organism evidence="2 3">
    <name type="scientific">Pseudofulvimonas gallinarii</name>
    <dbReference type="NCBI Taxonomy" id="634155"/>
    <lineage>
        <taxon>Bacteria</taxon>
        <taxon>Pseudomonadati</taxon>
        <taxon>Pseudomonadota</taxon>
        <taxon>Gammaproteobacteria</taxon>
        <taxon>Lysobacterales</taxon>
        <taxon>Rhodanobacteraceae</taxon>
        <taxon>Pseudofulvimonas</taxon>
    </lineage>
</organism>
<gene>
    <name evidence="2" type="ORF">EDC25_1333</name>
</gene>